<dbReference type="GO" id="GO:0046872">
    <property type="term" value="F:metal ion binding"/>
    <property type="evidence" value="ECO:0007669"/>
    <property type="project" value="UniProtKB-KW"/>
</dbReference>
<keyword evidence="7" id="KW-0560">Oxidoreductase</keyword>
<dbReference type="PROSITE" id="PS51007">
    <property type="entry name" value="CYTC"/>
    <property type="match status" value="1"/>
</dbReference>
<dbReference type="InterPro" id="IPR013427">
    <property type="entry name" value="Haem-bd_dom_put"/>
</dbReference>
<sequence length="995" mass="107974" precursor="true">MRQYTRRIAYRPALWFLLALLTGSPAAALAQPTAPPEPPLLGVKRQTPWTGSKFIGSPDTPPQYTVRRDYPGLELENPVALAVLPGSDRLVAVEMRGKVVSFPDDPAVTSSDLLINLAQFEGHHRTYGIAFHPQFAKNGYVFLCYVTKPFGPGGSRVSRFQVKPTDPPTIDPASETIIYTWPSGGHNGGCLEFGPDGYLYITTGDGQNPFPPDALHVGQNIGDVRSSLLRIDVDHADAGKQYAIPADNPFLNTPGARPEIWAYGFRNPWKIAFDPATGDLWMGDVGWELWELVHRIERGGNYGWSIKEGEQPVNTEAPVGPTPLIPPLVALPHTVSRSVSGGVVYRGKQLPALQGSYIYGDHVTGKIWGVKVENGQPVNQDLADSPLAVVGFGTDTRGELLAIDYNSGGLFRLEPSPAQANANFPQRLSESGLFAATPAREPARGVLPYQLNAEPWADGAQAERLLAVPGNEQLDLYLKSDVQQGRVAGQWSFPDNAVLAKTLSLPLARSGETDPSRPQAWRPVETQVLHRDAGVWKAYTYRWNEEATDAELVPPGGVEALYEVLDPTATDGRRQQAWHFASRTECIVCHTTRAGSIHGLNPDQLAGQSIDMLKKLETSGLLMHPAARPEPYPASFDEELPLEARARGYLHINCAHCHRRGGGGNAPFELRRELALADTGIVGERPSQGTFGIFQGEVLAPGEPERSVLLYRMSKLGPGRMPHAGSTRFDHRGTALIHDWIASLPAEPNAPAAALAARNTAALERLEKSAADAPGDPTAIDELLATVSGATQLMWAIERDRLPPPVREAAIAAAVAHASPAVRDLFEHFLPEEQRVKRLGNAIDPAAILAMPGDASRGRTLFFETTGVSCKSCHRIAGQGGQVGPDLTQVGKRLTAPKILESLLEPSREIDPKFVAWLVETSDGKVRQGLLKERTDERIVLIDSQGKELAINIADTEVIAPQQKSLMPDLLLKDLTAEQAADLLAYLKSLRDPTP</sequence>
<dbReference type="GO" id="GO:0016491">
    <property type="term" value="F:oxidoreductase activity"/>
    <property type="evidence" value="ECO:0007669"/>
    <property type="project" value="UniProtKB-KW"/>
</dbReference>
<dbReference type="InterPro" id="IPR011042">
    <property type="entry name" value="6-blade_b-propeller_TolB-like"/>
</dbReference>
<name>A0A518E1A1_9BACT</name>
<dbReference type="InterPro" id="IPR011041">
    <property type="entry name" value="Quinoprot_gluc/sorb_DH_b-prop"/>
</dbReference>
<evidence type="ECO:0000256" key="5">
    <source>
        <dbReference type="SAM" id="SignalP"/>
    </source>
</evidence>
<organism evidence="7 8">
    <name type="scientific">Lignipirellula cremea</name>
    <dbReference type="NCBI Taxonomy" id="2528010"/>
    <lineage>
        <taxon>Bacteria</taxon>
        <taxon>Pseudomonadati</taxon>
        <taxon>Planctomycetota</taxon>
        <taxon>Planctomycetia</taxon>
        <taxon>Pirellulales</taxon>
        <taxon>Pirellulaceae</taxon>
        <taxon>Lignipirellula</taxon>
    </lineage>
</organism>
<dbReference type="PANTHER" id="PTHR19328">
    <property type="entry name" value="HEDGEHOG-INTERACTING PROTEIN"/>
    <property type="match status" value="1"/>
</dbReference>
<dbReference type="InterPro" id="IPR012938">
    <property type="entry name" value="Glc/Sorbosone_DH"/>
</dbReference>
<keyword evidence="2 4" id="KW-0479">Metal-binding</keyword>
<gene>
    <name evidence="7" type="primary">yliI_6</name>
    <name evidence="7" type="ORF">Pla8534_57090</name>
</gene>
<evidence type="ECO:0000259" key="6">
    <source>
        <dbReference type="PROSITE" id="PS51007"/>
    </source>
</evidence>
<dbReference type="EMBL" id="CP036433">
    <property type="protein sequence ID" value="QDU97852.1"/>
    <property type="molecule type" value="Genomic_DNA"/>
</dbReference>
<keyword evidence="3 4" id="KW-0408">Iron</keyword>
<feature type="chain" id="PRO_5021838180" evidence="5">
    <location>
        <begin position="31"/>
        <end position="995"/>
    </location>
</feature>
<evidence type="ECO:0000313" key="8">
    <source>
        <dbReference type="Proteomes" id="UP000317648"/>
    </source>
</evidence>
<dbReference type="AlphaFoldDB" id="A0A518E1A1"/>
<feature type="signal peptide" evidence="5">
    <location>
        <begin position="1"/>
        <end position="30"/>
    </location>
</feature>
<dbReference type="GO" id="GO:0009055">
    <property type="term" value="F:electron transfer activity"/>
    <property type="evidence" value="ECO:0007669"/>
    <property type="project" value="InterPro"/>
</dbReference>
<evidence type="ECO:0000256" key="3">
    <source>
        <dbReference type="ARBA" id="ARBA00023004"/>
    </source>
</evidence>
<reference evidence="7 8" key="1">
    <citation type="submission" date="2019-02" db="EMBL/GenBank/DDBJ databases">
        <title>Deep-cultivation of Planctomycetes and their phenomic and genomic characterization uncovers novel biology.</title>
        <authorList>
            <person name="Wiegand S."/>
            <person name="Jogler M."/>
            <person name="Boedeker C."/>
            <person name="Pinto D."/>
            <person name="Vollmers J."/>
            <person name="Rivas-Marin E."/>
            <person name="Kohn T."/>
            <person name="Peeters S.H."/>
            <person name="Heuer A."/>
            <person name="Rast P."/>
            <person name="Oberbeckmann S."/>
            <person name="Bunk B."/>
            <person name="Jeske O."/>
            <person name="Meyerdierks A."/>
            <person name="Storesund J.E."/>
            <person name="Kallscheuer N."/>
            <person name="Luecker S."/>
            <person name="Lage O.M."/>
            <person name="Pohl T."/>
            <person name="Merkel B.J."/>
            <person name="Hornburger P."/>
            <person name="Mueller R.-W."/>
            <person name="Bruemmer F."/>
            <person name="Labrenz M."/>
            <person name="Spormann A.M."/>
            <person name="Op den Camp H."/>
            <person name="Overmann J."/>
            <person name="Amann R."/>
            <person name="Jetten M.S.M."/>
            <person name="Mascher T."/>
            <person name="Medema M.H."/>
            <person name="Devos D.P."/>
            <person name="Kaster A.-K."/>
            <person name="Ovreas L."/>
            <person name="Rohde M."/>
            <person name="Galperin M.Y."/>
            <person name="Jogler C."/>
        </authorList>
    </citation>
    <scope>NUCLEOTIDE SEQUENCE [LARGE SCALE GENOMIC DNA]</scope>
    <source>
        <strain evidence="7 8">Pla85_3_4</strain>
    </source>
</reference>
<keyword evidence="1 4" id="KW-0349">Heme</keyword>
<dbReference type="Gene3D" id="1.10.760.10">
    <property type="entry name" value="Cytochrome c-like domain"/>
    <property type="match status" value="1"/>
</dbReference>
<accession>A0A518E1A1</accession>
<dbReference type="InterPro" id="IPR009056">
    <property type="entry name" value="Cyt_c-like_dom"/>
</dbReference>
<keyword evidence="5" id="KW-0732">Signal</keyword>
<dbReference type="Gene3D" id="2.120.10.30">
    <property type="entry name" value="TolB, C-terminal domain"/>
    <property type="match status" value="1"/>
</dbReference>
<dbReference type="NCBIfam" id="TIGR02603">
    <property type="entry name" value="CxxCH_TIGR02603"/>
    <property type="match status" value="1"/>
</dbReference>
<keyword evidence="8" id="KW-1185">Reference proteome</keyword>
<dbReference type="GO" id="GO:0020037">
    <property type="term" value="F:heme binding"/>
    <property type="evidence" value="ECO:0007669"/>
    <property type="project" value="InterPro"/>
</dbReference>
<evidence type="ECO:0000256" key="4">
    <source>
        <dbReference type="PROSITE-ProRule" id="PRU00433"/>
    </source>
</evidence>
<dbReference type="RefSeq" id="WP_197442651.1">
    <property type="nucleotide sequence ID" value="NZ_CP036433.1"/>
</dbReference>
<evidence type="ECO:0000313" key="7">
    <source>
        <dbReference type="EMBL" id="QDU97852.1"/>
    </source>
</evidence>
<dbReference type="SUPFAM" id="SSF46626">
    <property type="entry name" value="Cytochrome c"/>
    <property type="match status" value="1"/>
</dbReference>
<protein>
    <submittedName>
        <fullName evidence="7">Soluble aldose sugar dehydrogenase YliI</fullName>
        <ecNumber evidence="7">1.1.5.-</ecNumber>
    </submittedName>
</protein>
<dbReference type="SUPFAM" id="SSF50952">
    <property type="entry name" value="Soluble quinoprotein glucose dehydrogenase"/>
    <property type="match status" value="1"/>
</dbReference>
<dbReference type="Pfam" id="PF00034">
    <property type="entry name" value="Cytochrom_C"/>
    <property type="match status" value="1"/>
</dbReference>
<evidence type="ECO:0000256" key="1">
    <source>
        <dbReference type="ARBA" id="ARBA00022617"/>
    </source>
</evidence>
<dbReference type="Proteomes" id="UP000317648">
    <property type="component" value="Chromosome"/>
</dbReference>
<evidence type="ECO:0000256" key="2">
    <source>
        <dbReference type="ARBA" id="ARBA00022723"/>
    </source>
</evidence>
<proteinExistence type="predicted"/>
<dbReference type="Pfam" id="PF07995">
    <property type="entry name" value="GSDH"/>
    <property type="match status" value="1"/>
</dbReference>
<dbReference type="InterPro" id="IPR036909">
    <property type="entry name" value="Cyt_c-like_dom_sf"/>
</dbReference>
<feature type="domain" description="Cytochrome c" evidence="6">
    <location>
        <begin position="853"/>
        <end position="991"/>
    </location>
</feature>
<dbReference type="EC" id="1.1.5.-" evidence="7"/>
<dbReference type="KEGG" id="lcre:Pla8534_57090"/>
<dbReference type="PANTHER" id="PTHR19328:SF75">
    <property type="entry name" value="ALDOSE SUGAR DEHYDROGENASE YLII"/>
    <property type="match status" value="1"/>
</dbReference>